<dbReference type="PANTHER" id="PTHR43180:SF80">
    <property type="entry name" value="NAD(P)-BINDING PROTEIN"/>
    <property type="match status" value="1"/>
</dbReference>
<evidence type="ECO:0000256" key="1">
    <source>
        <dbReference type="ARBA" id="ARBA00006484"/>
    </source>
</evidence>
<dbReference type="AlphaFoldDB" id="A0AAN6SAA4"/>
<dbReference type="Gene3D" id="3.40.50.720">
    <property type="entry name" value="NAD(P)-binding Rossmann-like Domain"/>
    <property type="match status" value="1"/>
</dbReference>
<accession>A0AAN6SAA4</accession>
<comment type="similarity">
    <text evidence="1">Belongs to the short-chain dehydrogenases/reductases (SDR) family.</text>
</comment>
<dbReference type="SUPFAM" id="SSF51735">
    <property type="entry name" value="NAD(P)-binding Rossmann-fold domains"/>
    <property type="match status" value="1"/>
</dbReference>
<organism evidence="3 4">
    <name type="scientific">Diplogelasinospora grovesii</name>
    <dbReference type="NCBI Taxonomy" id="303347"/>
    <lineage>
        <taxon>Eukaryota</taxon>
        <taxon>Fungi</taxon>
        <taxon>Dikarya</taxon>
        <taxon>Ascomycota</taxon>
        <taxon>Pezizomycotina</taxon>
        <taxon>Sordariomycetes</taxon>
        <taxon>Sordariomycetidae</taxon>
        <taxon>Sordariales</taxon>
        <taxon>Diplogelasinosporaceae</taxon>
        <taxon>Diplogelasinospora</taxon>
    </lineage>
</organism>
<gene>
    <name evidence="3" type="ORF">QBC46DRAFT_415170</name>
</gene>
<dbReference type="GO" id="GO:0016491">
    <property type="term" value="F:oxidoreductase activity"/>
    <property type="evidence" value="ECO:0007669"/>
    <property type="project" value="UniProtKB-KW"/>
</dbReference>
<protein>
    <submittedName>
        <fullName evidence="3">Uncharacterized protein</fullName>
    </submittedName>
</protein>
<evidence type="ECO:0000256" key="2">
    <source>
        <dbReference type="ARBA" id="ARBA00023002"/>
    </source>
</evidence>
<comment type="caution">
    <text evidence="3">The sequence shown here is derived from an EMBL/GenBank/DDBJ whole genome shotgun (WGS) entry which is preliminary data.</text>
</comment>
<sequence>MTSLNISESDIPRLDGKVAIITGGAAGIGLATAKLLASRGCTVHILDINPPDDDDLPLPPTIIYTHCDVTDWASLLSAFSAAATPRVDIAIANAGVSQECDYFADTFDPRTGQLEEPNWGVLNVNFRAVLNFTKLAISAFRRQGGGGGAGGSLVITASATAYSPEYSLPVYSAVKLGLVGLVRALRAQMPLYGAGAGAGGAGGCGGATINAVAPAATITKLLPADLAGPILAAGAPVSSAHHVALAIAYSATARQPRQVEGYGRDSRDKIEGDGQRWNGRCIVTLGDRWTEVEEPVASLKAQWFGEYNTEMTAFQQKLTDTRPA</sequence>
<dbReference type="PRINTS" id="PR00081">
    <property type="entry name" value="GDHRDH"/>
</dbReference>
<evidence type="ECO:0000313" key="4">
    <source>
        <dbReference type="Proteomes" id="UP001303473"/>
    </source>
</evidence>
<keyword evidence="2" id="KW-0560">Oxidoreductase</keyword>
<dbReference type="Pfam" id="PF00106">
    <property type="entry name" value="adh_short"/>
    <property type="match status" value="1"/>
</dbReference>
<dbReference type="Proteomes" id="UP001303473">
    <property type="component" value="Unassembled WGS sequence"/>
</dbReference>
<dbReference type="InterPro" id="IPR036291">
    <property type="entry name" value="NAD(P)-bd_dom_sf"/>
</dbReference>
<keyword evidence="4" id="KW-1185">Reference proteome</keyword>
<name>A0AAN6SAA4_9PEZI</name>
<dbReference type="InterPro" id="IPR002347">
    <property type="entry name" value="SDR_fam"/>
</dbReference>
<dbReference type="EMBL" id="MU853752">
    <property type="protein sequence ID" value="KAK3946265.1"/>
    <property type="molecule type" value="Genomic_DNA"/>
</dbReference>
<dbReference type="PANTHER" id="PTHR43180">
    <property type="entry name" value="3-OXOACYL-(ACYL-CARRIER-PROTEIN) REDUCTASE (AFU_ORTHOLOGUE AFUA_6G11210)"/>
    <property type="match status" value="1"/>
</dbReference>
<reference evidence="4" key="1">
    <citation type="journal article" date="2023" name="Mol. Phylogenet. Evol.">
        <title>Genome-scale phylogeny and comparative genomics of the fungal order Sordariales.</title>
        <authorList>
            <person name="Hensen N."/>
            <person name="Bonometti L."/>
            <person name="Westerberg I."/>
            <person name="Brannstrom I.O."/>
            <person name="Guillou S."/>
            <person name="Cros-Aarteil S."/>
            <person name="Calhoun S."/>
            <person name="Haridas S."/>
            <person name="Kuo A."/>
            <person name="Mondo S."/>
            <person name="Pangilinan J."/>
            <person name="Riley R."/>
            <person name="LaButti K."/>
            <person name="Andreopoulos B."/>
            <person name="Lipzen A."/>
            <person name="Chen C."/>
            <person name="Yan M."/>
            <person name="Daum C."/>
            <person name="Ng V."/>
            <person name="Clum A."/>
            <person name="Steindorff A."/>
            <person name="Ohm R.A."/>
            <person name="Martin F."/>
            <person name="Silar P."/>
            <person name="Natvig D.O."/>
            <person name="Lalanne C."/>
            <person name="Gautier V."/>
            <person name="Ament-Velasquez S.L."/>
            <person name="Kruys A."/>
            <person name="Hutchinson M.I."/>
            <person name="Powell A.J."/>
            <person name="Barry K."/>
            <person name="Miller A.N."/>
            <person name="Grigoriev I.V."/>
            <person name="Debuchy R."/>
            <person name="Gladieux P."/>
            <person name="Hiltunen Thoren M."/>
            <person name="Johannesson H."/>
        </authorList>
    </citation>
    <scope>NUCLEOTIDE SEQUENCE [LARGE SCALE GENOMIC DNA]</scope>
    <source>
        <strain evidence="4">CBS 340.73</strain>
    </source>
</reference>
<proteinExistence type="inferred from homology"/>
<evidence type="ECO:0000313" key="3">
    <source>
        <dbReference type="EMBL" id="KAK3946265.1"/>
    </source>
</evidence>